<evidence type="ECO:0000256" key="6">
    <source>
        <dbReference type="ARBA" id="ARBA00035172"/>
    </source>
</evidence>
<evidence type="ECO:0000313" key="12">
    <source>
        <dbReference type="Proteomes" id="UP000323594"/>
    </source>
</evidence>
<dbReference type="GO" id="GO:1990904">
    <property type="term" value="C:ribonucleoprotein complex"/>
    <property type="evidence" value="ECO:0007669"/>
    <property type="project" value="UniProtKB-KW"/>
</dbReference>
<dbReference type="PRINTS" id="PR00062">
    <property type="entry name" value="RIBOSOMALL20"/>
</dbReference>
<keyword evidence="11" id="KW-1185">Reference proteome</keyword>
<protein>
    <recommendedName>
        <fullName evidence="6 7">Large ribosomal subunit protein bL20</fullName>
    </recommendedName>
</protein>
<dbReference type="GeneID" id="57754538"/>
<dbReference type="Gene3D" id="1.10.1900.20">
    <property type="entry name" value="Ribosomal protein L20"/>
    <property type="match status" value="1"/>
</dbReference>
<organism evidence="9 11">
    <name type="scientific">Treponema phagedenis</name>
    <dbReference type="NCBI Taxonomy" id="162"/>
    <lineage>
        <taxon>Bacteria</taxon>
        <taxon>Pseudomonadati</taxon>
        <taxon>Spirochaetota</taxon>
        <taxon>Spirochaetia</taxon>
        <taxon>Spirochaetales</taxon>
        <taxon>Treponemataceae</taxon>
        <taxon>Treponema</taxon>
    </lineage>
</organism>
<dbReference type="InterPro" id="IPR049946">
    <property type="entry name" value="RIBOSOMAL_L20_CS"/>
</dbReference>
<dbReference type="CDD" id="cd07026">
    <property type="entry name" value="Ribosomal_L20"/>
    <property type="match status" value="1"/>
</dbReference>
<reference evidence="11" key="1">
    <citation type="submission" date="2015-01" db="EMBL/GenBank/DDBJ databases">
        <authorList>
            <person name="Manzoor Shahid"/>
            <person name="Zubair Saima"/>
        </authorList>
    </citation>
    <scope>NUCLEOTIDE SEQUENCE [LARGE SCALE GENOMIC DNA]</scope>
    <source>
        <strain evidence="11">V1</strain>
    </source>
</reference>
<dbReference type="EMBL" id="CP042817">
    <property type="protein sequence ID" value="QEJ97025.1"/>
    <property type="molecule type" value="Genomic_DNA"/>
</dbReference>
<evidence type="ECO:0000313" key="9">
    <source>
        <dbReference type="EMBL" id="CEM63317.1"/>
    </source>
</evidence>
<dbReference type="GO" id="GO:0000027">
    <property type="term" value="P:ribosomal large subunit assembly"/>
    <property type="evidence" value="ECO:0007669"/>
    <property type="project" value="UniProtKB-UniRule"/>
</dbReference>
<dbReference type="PANTHER" id="PTHR10986">
    <property type="entry name" value="39S RIBOSOMAL PROTEIN L20"/>
    <property type="match status" value="1"/>
</dbReference>
<dbReference type="SUPFAM" id="SSF74731">
    <property type="entry name" value="Ribosomal protein L20"/>
    <property type="match status" value="1"/>
</dbReference>
<evidence type="ECO:0000313" key="10">
    <source>
        <dbReference type="EMBL" id="QEJ97025.1"/>
    </source>
</evidence>
<reference evidence="10 12" key="3">
    <citation type="submission" date="2019-08" db="EMBL/GenBank/DDBJ databases">
        <authorList>
            <person name="Kuhnert P."/>
        </authorList>
    </citation>
    <scope>NUCLEOTIDE SEQUENCE [LARGE SCALE GENOMIC DNA]</scope>
    <source>
        <strain evidence="10 12">B36.5</strain>
    </source>
</reference>
<dbReference type="FunFam" id="1.10.1900.20:FF:000001">
    <property type="entry name" value="50S ribosomal protein L20"/>
    <property type="match status" value="1"/>
</dbReference>
<dbReference type="GO" id="GO:0019843">
    <property type="term" value="F:rRNA binding"/>
    <property type="evidence" value="ECO:0007669"/>
    <property type="project" value="UniProtKB-UniRule"/>
</dbReference>
<dbReference type="InterPro" id="IPR035566">
    <property type="entry name" value="Ribosomal_protein_bL20_C"/>
</dbReference>
<dbReference type="GO" id="GO:0003735">
    <property type="term" value="F:structural constituent of ribosome"/>
    <property type="evidence" value="ECO:0007669"/>
    <property type="project" value="InterPro"/>
</dbReference>
<keyword evidence="2 7" id="KW-0699">rRNA-binding</keyword>
<dbReference type="InterPro" id="IPR005813">
    <property type="entry name" value="Ribosomal_bL20"/>
</dbReference>
<dbReference type="GO" id="GO:0005840">
    <property type="term" value="C:ribosome"/>
    <property type="evidence" value="ECO:0007669"/>
    <property type="project" value="UniProtKB-KW"/>
</dbReference>
<dbReference type="EMBL" id="CDNC01000050">
    <property type="protein sequence ID" value="CEM63317.1"/>
    <property type="molecule type" value="Genomic_DNA"/>
</dbReference>
<dbReference type="PROSITE" id="PS00937">
    <property type="entry name" value="RIBOSOMAL_L20"/>
    <property type="match status" value="1"/>
</dbReference>
<evidence type="ECO:0000256" key="7">
    <source>
        <dbReference type="HAMAP-Rule" id="MF_00382"/>
    </source>
</evidence>
<reference evidence="9" key="2">
    <citation type="submission" date="2015-01" db="EMBL/GenBank/DDBJ databases">
        <authorList>
            <person name="Xiang T."/>
            <person name="Song Y."/>
            <person name="Huang L."/>
            <person name="Wang B."/>
            <person name="Wu P."/>
        </authorList>
    </citation>
    <scope>NUCLEOTIDE SEQUENCE [LARGE SCALE GENOMIC DNA]</scope>
    <source>
        <strain evidence="9">V1</strain>
    </source>
</reference>
<evidence type="ECO:0000256" key="5">
    <source>
        <dbReference type="ARBA" id="ARBA00023274"/>
    </source>
</evidence>
<evidence type="ECO:0000256" key="8">
    <source>
        <dbReference type="RuleBase" id="RU000560"/>
    </source>
</evidence>
<dbReference type="Proteomes" id="UP000042527">
    <property type="component" value="Unassembled WGS sequence"/>
</dbReference>
<accession>A0A0B7H092</accession>
<dbReference type="Proteomes" id="UP000323594">
    <property type="component" value="Chromosome"/>
</dbReference>
<name>A0A0B7H092_TREPH</name>
<dbReference type="NCBIfam" id="TIGR01032">
    <property type="entry name" value="rplT_bact"/>
    <property type="match status" value="1"/>
</dbReference>
<proteinExistence type="inferred from homology"/>
<evidence type="ECO:0000256" key="1">
    <source>
        <dbReference type="ARBA" id="ARBA00007698"/>
    </source>
</evidence>
<keyword evidence="3 7" id="KW-0694">RNA-binding</keyword>
<keyword evidence="4 7" id="KW-0689">Ribosomal protein</keyword>
<evidence type="ECO:0000256" key="2">
    <source>
        <dbReference type="ARBA" id="ARBA00022730"/>
    </source>
</evidence>
<comment type="similarity">
    <text evidence="1 7 8">Belongs to the bacterial ribosomal protein bL20 family.</text>
</comment>
<dbReference type="Pfam" id="PF00453">
    <property type="entry name" value="Ribosomal_L20"/>
    <property type="match status" value="1"/>
</dbReference>
<evidence type="ECO:0000256" key="4">
    <source>
        <dbReference type="ARBA" id="ARBA00022980"/>
    </source>
</evidence>
<dbReference type="RefSeq" id="WP_002698458.1">
    <property type="nucleotide sequence ID" value="NZ_CDNC01000050.1"/>
</dbReference>
<dbReference type="Gene3D" id="6.10.160.10">
    <property type="match status" value="1"/>
</dbReference>
<dbReference type="AlphaFoldDB" id="A0A0B7H092"/>
<sequence>MPRSLSSNNRIHRRKKILKQAKGFRGRRSTNYKAAKDAIVKALTHSYVGRRDRKGDMRRLWISRINAAVRAEGMSYSRFIDGISKAGIELNRKALSNMAIEDPAAFKAVVDASKKALGA</sequence>
<keyword evidence="5 7" id="KW-0687">Ribonucleoprotein</keyword>
<dbReference type="HAMAP" id="MF_00382">
    <property type="entry name" value="Ribosomal_bL20"/>
    <property type="match status" value="1"/>
</dbReference>
<comment type="function">
    <text evidence="7 8">Binds directly to 23S ribosomal RNA and is necessary for the in vitro assembly process of the 50S ribosomal subunit. It is not involved in the protein synthesizing functions of that subunit.</text>
</comment>
<evidence type="ECO:0000313" key="11">
    <source>
        <dbReference type="Proteomes" id="UP000042527"/>
    </source>
</evidence>
<dbReference type="OrthoDB" id="9808966at2"/>
<gene>
    <name evidence="7 9" type="primary">rplT</name>
    <name evidence="10" type="ORF">FUT82_02845</name>
    <name evidence="9" type="ORF">TPHV1_80070</name>
</gene>
<evidence type="ECO:0000256" key="3">
    <source>
        <dbReference type="ARBA" id="ARBA00022884"/>
    </source>
</evidence>
<dbReference type="GO" id="GO:0006412">
    <property type="term" value="P:translation"/>
    <property type="evidence" value="ECO:0007669"/>
    <property type="project" value="InterPro"/>
</dbReference>